<dbReference type="Proteomes" id="UP001500151">
    <property type="component" value="Unassembled WGS sequence"/>
</dbReference>
<reference evidence="3" key="1">
    <citation type="journal article" date="2019" name="Int. J. Syst. Evol. Microbiol.">
        <title>The Global Catalogue of Microorganisms (GCM) 10K type strain sequencing project: providing services to taxonomists for standard genome sequencing and annotation.</title>
        <authorList>
            <consortium name="The Broad Institute Genomics Platform"/>
            <consortium name="The Broad Institute Genome Sequencing Center for Infectious Disease"/>
            <person name="Wu L."/>
            <person name="Ma J."/>
        </authorList>
    </citation>
    <scope>NUCLEOTIDE SEQUENCE [LARGE SCALE GENOMIC DNA]</scope>
    <source>
        <strain evidence="3">JCM 4524</strain>
    </source>
</reference>
<evidence type="ECO:0008006" key="4">
    <source>
        <dbReference type="Google" id="ProtNLM"/>
    </source>
</evidence>
<feature type="region of interest" description="Disordered" evidence="1">
    <location>
        <begin position="58"/>
        <end position="85"/>
    </location>
</feature>
<dbReference type="EMBL" id="BAAASJ010000022">
    <property type="protein sequence ID" value="GAA2629848.1"/>
    <property type="molecule type" value="Genomic_DNA"/>
</dbReference>
<sequence>MKSIVQERYGPSPENVLRLAEIDKPTIGRDEVLVRVHAASVDRGTWHIMSGLPYPVGRQGSVSVGPSTPTRAAVSRERSRPSAAM</sequence>
<proteinExistence type="predicted"/>
<organism evidence="2 3">
    <name type="scientific">Streptomyces vastus</name>
    <dbReference type="NCBI Taxonomy" id="285451"/>
    <lineage>
        <taxon>Bacteria</taxon>
        <taxon>Bacillati</taxon>
        <taxon>Actinomycetota</taxon>
        <taxon>Actinomycetes</taxon>
        <taxon>Kitasatosporales</taxon>
        <taxon>Streptomycetaceae</taxon>
        <taxon>Streptomyces</taxon>
    </lineage>
</organism>
<dbReference type="SUPFAM" id="SSF50129">
    <property type="entry name" value="GroES-like"/>
    <property type="match status" value="1"/>
</dbReference>
<evidence type="ECO:0000313" key="2">
    <source>
        <dbReference type="EMBL" id="GAA2629848.1"/>
    </source>
</evidence>
<evidence type="ECO:0000313" key="3">
    <source>
        <dbReference type="Proteomes" id="UP001500151"/>
    </source>
</evidence>
<accession>A0ABP6CZL4</accession>
<protein>
    <recommendedName>
        <fullName evidence="4">Alcohol dehydrogenase N-terminal domain-containing protein</fullName>
    </recommendedName>
</protein>
<dbReference type="InterPro" id="IPR011032">
    <property type="entry name" value="GroES-like_sf"/>
</dbReference>
<keyword evidence="3" id="KW-1185">Reference proteome</keyword>
<name>A0ABP6CZL4_9ACTN</name>
<feature type="compositionally biased region" description="Basic and acidic residues" evidence="1">
    <location>
        <begin position="74"/>
        <end position="85"/>
    </location>
</feature>
<dbReference type="Gene3D" id="3.90.180.10">
    <property type="entry name" value="Medium-chain alcohol dehydrogenases, catalytic domain"/>
    <property type="match status" value="1"/>
</dbReference>
<gene>
    <name evidence="2" type="ORF">GCM10010307_21050</name>
</gene>
<comment type="caution">
    <text evidence="2">The sequence shown here is derived from an EMBL/GenBank/DDBJ whole genome shotgun (WGS) entry which is preliminary data.</text>
</comment>
<evidence type="ECO:0000256" key="1">
    <source>
        <dbReference type="SAM" id="MobiDB-lite"/>
    </source>
</evidence>
<feature type="compositionally biased region" description="Polar residues" evidence="1">
    <location>
        <begin position="60"/>
        <end position="70"/>
    </location>
</feature>